<dbReference type="RefSeq" id="XP_013358089.1">
    <property type="nucleotide sequence ID" value="XM_013502635.1"/>
</dbReference>
<proteinExistence type="predicted"/>
<evidence type="ECO:0000313" key="1">
    <source>
        <dbReference type="EMBL" id="CDJ35511.1"/>
    </source>
</evidence>
<name>U6KFF9_9EIME</name>
<dbReference type="EMBL" id="HG688619">
    <property type="protein sequence ID" value="CDJ35511.1"/>
    <property type="molecule type" value="Genomic_DNA"/>
</dbReference>
<keyword evidence="2" id="KW-1185">Reference proteome</keyword>
<dbReference type="VEuPathDB" id="ToxoDB:EMH_0074350"/>
<dbReference type="AlphaFoldDB" id="U6KFF9"/>
<organism evidence="1 2">
    <name type="scientific">Eimeria mitis</name>
    <dbReference type="NCBI Taxonomy" id="44415"/>
    <lineage>
        <taxon>Eukaryota</taxon>
        <taxon>Sar</taxon>
        <taxon>Alveolata</taxon>
        <taxon>Apicomplexa</taxon>
        <taxon>Conoidasida</taxon>
        <taxon>Coccidia</taxon>
        <taxon>Eucoccidiorida</taxon>
        <taxon>Eimeriorina</taxon>
        <taxon>Eimeriidae</taxon>
        <taxon>Eimeria</taxon>
    </lineage>
</organism>
<accession>U6KFF9</accession>
<protein>
    <submittedName>
        <fullName evidence="1">Uncharacterized protein</fullName>
    </submittedName>
</protein>
<evidence type="ECO:0000313" key="2">
    <source>
        <dbReference type="Proteomes" id="UP000030744"/>
    </source>
</evidence>
<sequence length="186" mass="21393">MDTTTGNSELMSHCSEQQAKFWDNKEANVLEQVVKSHDALLRLQKESFVAASLGSPYGPAVDRLWNRTRTLPQPLLNMEPNKALPKVESKCRTRCDKQLEMARDAGGRKSWNLALRVPGNSCVYSEINQRQEEQLLQKRIGKLNFAPKAPNIRRVVQRNQKLLMQRHRNLLRLLRVEISKTGQLSY</sequence>
<gene>
    <name evidence="1" type="ORF">EMH_0074350</name>
</gene>
<dbReference type="GeneID" id="25381923"/>
<reference evidence="1" key="2">
    <citation type="submission" date="2013-10" db="EMBL/GenBank/DDBJ databases">
        <authorList>
            <person name="Aslett M."/>
        </authorList>
    </citation>
    <scope>NUCLEOTIDE SEQUENCE [LARGE SCALE GENOMIC DNA]</scope>
    <source>
        <strain evidence="1">Houghton</strain>
    </source>
</reference>
<dbReference type="OrthoDB" id="10674601at2759"/>
<dbReference type="Proteomes" id="UP000030744">
    <property type="component" value="Unassembled WGS sequence"/>
</dbReference>
<reference evidence="1" key="1">
    <citation type="submission" date="2013-10" db="EMBL/GenBank/DDBJ databases">
        <title>Genomic analysis of the causative agents of coccidiosis in chickens.</title>
        <authorList>
            <person name="Reid A.J."/>
            <person name="Blake D."/>
            <person name="Billington K."/>
            <person name="Browne H."/>
            <person name="Dunn M."/>
            <person name="Hung S."/>
            <person name="Kawahara F."/>
            <person name="Miranda-Saavedra D."/>
            <person name="Mourier T."/>
            <person name="Nagra H."/>
            <person name="Otto T.D."/>
            <person name="Rawlings N."/>
            <person name="Sanchez A."/>
            <person name="Sanders M."/>
            <person name="Subramaniam C."/>
            <person name="Tay Y."/>
            <person name="Dear P."/>
            <person name="Doerig C."/>
            <person name="Gruber A."/>
            <person name="Parkinson J."/>
            <person name="Shirley M."/>
            <person name="Wan K.L."/>
            <person name="Berriman M."/>
            <person name="Tomley F."/>
            <person name="Pain A."/>
        </authorList>
    </citation>
    <scope>NUCLEOTIDE SEQUENCE [LARGE SCALE GENOMIC DNA]</scope>
    <source>
        <strain evidence="1">Houghton</strain>
    </source>
</reference>